<dbReference type="RefSeq" id="WP_012227184.1">
    <property type="nucleotide sequence ID" value="NC_010125.1"/>
</dbReference>
<keyword evidence="4" id="KW-1185">Reference proteome</keyword>
<evidence type="ECO:0000313" key="4">
    <source>
        <dbReference type="Proteomes" id="UP000001176"/>
    </source>
</evidence>
<proteinExistence type="predicted"/>
<keyword evidence="2" id="KW-0732">Signal</keyword>
<feature type="signal peptide" evidence="2">
    <location>
        <begin position="1"/>
        <end position="22"/>
    </location>
</feature>
<dbReference type="OrthoDB" id="7375477at2"/>
<evidence type="ECO:0000313" key="3">
    <source>
        <dbReference type="EMBL" id="CAP56901.1"/>
    </source>
</evidence>
<feature type="region of interest" description="Disordered" evidence="1">
    <location>
        <begin position="259"/>
        <end position="282"/>
    </location>
</feature>
<organism evidence="3 4">
    <name type="scientific">Gluconacetobacter diazotrophicus (strain ATCC 49037 / DSM 5601 / CCUG 37298 / CIP 103539 / LMG 7603 / PAl5)</name>
    <dbReference type="NCBI Taxonomy" id="272568"/>
    <lineage>
        <taxon>Bacteria</taxon>
        <taxon>Pseudomonadati</taxon>
        <taxon>Pseudomonadota</taxon>
        <taxon>Alphaproteobacteria</taxon>
        <taxon>Acetobacterales</taxon>
        <taxon>Acetobacteraceae</taxon>
        <taxon>Gluconacetobacter</taxon>
    </lineage>
</organism>
<evidence type="ECO:0000256" key="2">
    <source>
        <dbReference type="SAM" id="SignalP"/>
    </source>
</evidence>
<dbReference type="AlphaFoldDB" id="A9HRF9"/>
<evidence type="ECO:0000256" key="1">
    <source>
        <dbReference type="SAM" id="MobiDB-lite"/>
    </source>
</evidence>
<protein>
    <submittedName>
        <fullName evidence="3">Uncharacterized protein</fullName>
    </submittedName>
</protein>
<gene>
    <name evidence="3" type="ordered locus">GDI2958</name>
</gene>
<accession>A9HRF9</accession>
<sequence>MRARILPLVLLLAGCAGGKAVAPQDETLAQAMESGRQSVALDRLSVAESQYRLAGTRAVARDDAPAIGDAGYNLAVVQLAQDRPADALSTVAATRGALALRGHGGGDAELDLVQAAALHRLSRDAEAAPLAASAMASPDPATTEQAALLGGLIADARGDRATLAAAAARLAHTRPVPAKWQADEDELRARMVLATDPATARDLARHAADLRQGIVDYRGMARALTLAARAAGQAGDAQGAAALSLQAAQSMKAQGVKGRDVKGQGMQPVITGPDPFATPSGT</sequence>
<reference evidence="3 4" key="1">
    <citation type="journal article" date="2009" name="BMC Genomics">
        <title>Complete genome sequence of the sugarcane nitrogen-fixing endophyte Gluconacetobacter diazotrophicus Pal5.</title>
        <authorList>
            <person name="Bertalan M."/>
            <person name="Albano R."/>
            <person name="Padua V."/>
            <person name="Rouws L."/>
            <person name="Rojas C."/>
            <person name="Hemerly A."/>
            <person name="Teixeira K."/>
            <person name="Schwab S."/>
            <person name="Araujo J."/>
            <person name="Oliveira A."/>
            <person name="Franca L."/>
            <person name="Magalhaes V."/>
            <person name="Alqueres S."/>
            <person name="Cardoso A."/>
            <person name="Almeida W."/>
            <person name="Loureiro M.M."/>
            <person name="Nogueira E."/>
            <person name="Cidade D."/>
            <person name="Oliveira D."/>
            <person name="Simao T."/>
            <person name="Macedo J."/>
            <person name="Valadao A."/>
            <person name="Dreschsel M."/>
            <person name="Freitas F."/>
            <person name="Vidal M."/>
            <person name="Guedes H."/>
            <person name="Rodrigues E."/>
            <person name="Meneses C."/>
            <person name="Brioso P."/>
            <person name="Pozzer L."/>
            <person name="Figueiredo D."/>
            <person name="Montano H."/>
            <person name="Junior J."/>
            <person name="Filho G."/>
            <person name="Flores V."/>
            <person name="Ferreira B."/>
            <person name="Branco A."/>
            <person name="Gonzalez P."/>
            <person name="Guillobel H."/>
            <person name="Lemos M."/>
            <person name="Seibel L."/>
            <person name="Macedo J."/>
            <person name="Alves-Ferreira M."/>
            <person name="Sachetto-Martins G."/>
            <person name="Coelho A."/>
            <person name="Santos E."/>
            <person name="Amaral G."/>
            <person name="Neves A."/>
            <person name="Pacheco A.B."/>
            <person name="Carvalho D."/>
            <person name="Lery L."/>
            <person name="Bisch P."/>
            <person name="Rossle S.C."/>
            <person name="Urmenyi T."/>
            <person name="Kruger W.V."/>
            <person name="Martins O."/>
            <person name="Baldani J.I."/>
            <person name="Ferreira P.C."/>
        </authorList>
    </citation>
    <scope>NUCLEOTIDE SEQUENCE [LARGE SCALE GENOMIC DNA]</scope>
    <source>
        <strain evidence="4">ATCC 49037 / DSM 5601 / CCUG 37298 / CIP 103539 / LMG 7603 / PAl5</strain>
    </source>
</reference>
<dbReference type="KEGG" id="gdi:GDI2958"/>
<dbReference type="Proteomes" id="UP000001176">
    <property type="component" value="Chromosome"/>
</dbReference>
<dbReference type="EMBL" id="AM889285">
    <property type="protein sequence ID" value="CAP56901.1"/>
    <property type="molecule type" value="Genomic_DNA"/>
</dbReference>
<name>A9HRF9_GLUDA</name>
<dbReference type="PROSITE" id="PS51257">
    <property type="entry name" value="PROKAR_LIPOPROTEIN"/>
    <property type="match status" value="1"/>
</dbReference>
<feature type="chain" id="PRO_5002738507" evidence="2">
    <location>
        <begin position="23"/>
        <end position="282"/>
    </location>
</feature>